<dbReference type="InterPro" id="IPR003781">
    <property type="entry name" value="CoA-bd"/>
</dbReference>
<dbReference type="Proteomes" id="UP000261032">
    <property type="component" value="Unassembled WGS sequence"/>
</dbReference>
<evidence type="ECO:0000313" key="2">
    <source>
        <dbReference type="EMBL" id="MDB7084544.1"/>
    </source>
</evidence>
<name>A0A3E3ABS4_9FIRM</name>
<proteinExistence type="predicted"/>
<dbReference type="Gene3D" id="3.40.50.720">
    <property type="entry name" value="NAD(P)-binding Rossmann-like Domain"/>
    <property type="match status" value="1"/>
</dbReference>
<reference evidence="3 4" key="1">
    <citation type="submission" date="2018-08" db="EMBL/GenBank/DDBJ databases">
        <title>A genome reference for cultivated species of the human gut microbiota.</title>
        <authorList>
            <person name="Zou Y."/>
            <person name="Xue W."/>
            <person name="Luo G."/>
        </authorList>
    </citation>
    <scope>NUCLEOTIDE SEQUENCE [LARGE SCALE GENOMIC DNA]</scope>
    <source>
        <strain evidence="3 4">OM06-4</strain>
    </source>
</reference>
<dbReference type="SUPFAM" id="SSF51735">
    <property type="entry name" value="NAD(P)-binding Rossmann-fold domains"/>
    <property type="match status" value="1"/>
</dbReference>
<dbReference type="InterPro" id="IPR036291">
    <property type="entry name" value="NAD(P)-bd_dom_sf"/>
</dbReference>
<organism evidence="3 4">
    <name type="scientific">Thomasclavelia ramosa</name>
    <dbReference type="NCBI Taxonomy" id="1547"/>
    <lineage>
        <taxon>Bacteria</taxon>
        <taxon>Bacillati</taxon>
        <taxon>Bacillota</taxon>
        <taxon>Erysipelotrichia</taxon>
        <taxon>Erysipelotrichales</taxon>
        <taxon>Coprobacillaceae</taxon>
        <taxon>Thomasclavelia</taxon>
    </lineage>
</organism>
<protein>
    <submittedName>
        <fullName evidence="3">CoA-binding protein</fullName>
    </submittedName>
</protein>
<evidence type="ECO:0000259" key="1">
    <source>
        <dbReference type="SMART" id="SM00881"/>
    </source>
</evidence>
<dbReference type="RefSeq" id="WP_003537988.1">
    <property type="nucleotide sequence ID" value="NZ_AP031443.1"/>
</dbReference>
<sequence length="127" mass="14625">MNAKDILTHYQNFAVIGVTTNPDKFGYKIYQRLNEIEKTVYGVSPIYKEIDGKSTFPNLTAIKNKIDVAVFVVSPKFGIDYIKECNQLNIKHIWLQPGTYNDDLISLINENNLNYYQNCVLIESQDL</sequence>
<dbReference type="EMBL" id="JAQLKE010000020">
    <property type="protein sequence ID" value="MDB7084544.1"/>
    <property type="molecule type" value="Genomic_DNA"/>
</dbReference>
<dbReference type="PANTHER" id="PTHR33303">
    <property type="entry name" value="CYTOPLASMIC PROTEIN-RELATED"/>
    <property type="match status" value="1"/>
</dbReference>
<dbReference type="Proteomes" id="UP001211987">
    <property type="component" value="Unassembled WGS sequence"/>
</dbReference>
<evidence type="ECO:0000313" key="4">
    <source>
        <dbReference type="Proteomes" id="UP000261032"/>
    </source>
</evidence>
<gene>
    <name evidence="3" type="ORF">DXB93_10065</name>
    <name evidence="2" type="ORF">PM738_12090</name>
</gene>
<dbReference type="PANTHER" id="PTHR33303:SF2">
    <property type="entry name" value="COA-BINDING DOMAIN-CONTAINING PROTEIN"/>
    <property type="match status" value="1"/>
</dbReference>
<accession>A0A3E3ABS4</accession>
<reference evidence="2" key="2">
    <citation type="submission" date="2023-01" db="EMBL/GenBank/DDBJ databases">
        <title>Human gut microbiome strain richness.</title>
        <authorList>
            <person name="Chen-Liaw A."/>
        </authorList>
    </citation>
    <scope>NUCLEOTIDE SEQUENCE</scope>
    <source>
        <strain evidence="2">1001217st2_G6_1001217B_191108</strain>
    </source>
</reference>
<comment type="caution">
    <text evidence="3">The sequence shown here is derived from an EMBL/GenBank/DDBJ whole genome shotgun (WGS) entry which is preliminary data.</text>
</comment>
<dbReference type="GeneID" id="64196095"/>
<evidence type="ECO:0000313" key="3">
    <source>
        <dbReference type="EMBL" id="RGD84759.1"/>
    </source>
</evidence>
<dbReference type="Pfam" id="PF13380">
    <property type="entry name" value="CoA_binding_2"/>
    <property type="match status" value="1"/>
</dbReference>
<dbReference type="SMART" id="SM00881">
    <property type="entry name" value="CoA_binding"/>
    <property type="match status" value="1"/>
</dbReference>
<dbReference type="EMBL" id="QUSL01000014">
    <property type="protein sequence ID" value="RGD84759.1"/>
    <property type="molecule type" value="Genomic_DNA"/>
</dbReference>
<dbReference type="AlphaFoldDB" id="A0A3E3ABS4"/>
<feature type="domain" description="CoA-binding" evidence="1">
    <location>
        <begin position="7"/>
        <end position="99"/>
    </location>
</feature>